<keyword evidence="3" id="KW-1185">Reference proteome</keyword>
<reference evidence="2 3" key="1">
    <citation type="submission" date="2024-11" db="EMBL/GenBank/DDBJ databases">
        <title>A near-complete genome assembly of Cinchona calisaya.</title>
        <authorList>
            <person name="Lian D.C."/>
            <person name="Zhao X.W."/>
            <person name="Wei L."/>
        </authorList>
    </citation>
    <scope>NUCLEOTIDE SEQUENCE [LARGE SCALE GENOMIC DNA]</scope>
    <source>
        <tissue evidence="2">Nenye</tissue>
    </source>
</reference>
<proteinExistence type="predicted"/>
<gene>
    <name evidence="2" type="ORF">ACH5RR_009032</name>
</gene>
<accession>A0ABD3AGX5</accession>
<dbReference type="AlphaFoldDB" id="A0ABD3AGX5"/>
<dbReference type="EMBL" id="JBJUIK010000004">
    <property type="protein sequence ID" value="KAL3529710.1"/>
    <property type="molecule type" value="Genomic_DNA"/>
</dbReference>
<organism evidence="2 3">
    <name type="scientific">Cinchona calisaya</name>
    <dbReference type="NCBI Taxonomy" id="153742"/>
    <lineage>
        <taxon>Eukaryota</taxon>
        <taxon>Viridiplantae</taxon>
        <taxon>Streptophyta</taxon>
        <taxon>Embryophyta</taxon>
        <taxon>Tracheophyta</taxon>
        <taxon>Spermatophyta</taxon>
        <taxon>Magnoliopsida</taxon>
        <taxon>eudicotyledons</taxon>
        <taxon>Gunneridae</taxon>
        <taxon>Pentapetalae</taxon>
        <taxon>asterids</taxon>
        <taxon>lamiids</taxon>
        <taxon>Gentianales</taxon>
        <taxon>Rubiaceae</taxon>
        <taxon>Cinchonoideae</taxon>
        <taxon>Cinchoneae</taxon>
        <taxon>Cinchona</taxon>
    </lineage>
</organism>
<evidence type="ECO:0000313" key="2">
    <source>
        <dbReference type="EMBL" id="KAL3529710.1"/>
    </source>
</evidence>
<feature type="region of interest" description="Disordered" evidence="1">
    <location>
        <begin position="1"/>
        <end position="30"/>
    </location>
</feature>
<evidence type="ECO:0000256" key="1">
    <source>
        <dbReference type="SAM" id="MobiDB-lite"/>
    </source>
</evidence>
<protein>
    <submittedName>
        <fullName evidence="2">Uncharacterized protein</fullName>
    </submittedName>
</protein>
<evidence type="ECO:0000313" key="3">
    <source>
        <dbReference type="Proteomes" id="UP001630127"/>
    </source>
</evidence>
<dbReference type="Proteomes" id="UP001630127">
    <property type="component" value="Unassembled WGS sequence"/>
</dbReference>
<sequence length="123" mass="13416">MRGRRKSDNGREIIPEKREEKGEEEMAVRKGEDASLKIMFDGSTDLNSGMSGVSGKKKDLIPSYADIPHSIENSRSSTDKVHVLVETISKLNSTVSQITVKTITDIPHSSGSPITSATVMQVE</sequence>
<name>A0ABD3AGX5_9GENT</name>
<comment type="caution">
    <text evidence="2">The sequence shown here is derived from an EMBL/GenBank/DDBJ whole genome shotgun (WGS) entry which is preliminary data.</text>
</comment>